<feature type="compositionally biased region" description="Low complexity" evidence="6">
    <location>
        <begin position="37"/>
        <end position="57"/>
    </location>
</feature>
<dbReference type="Pfam" id="PF22600">
    <property type="entry name" value="MTPAP-like_central"/>
    <property type="match status" value="1"/>
</dbReference>
<evidence type="ECO:0000256" key="2">
    <source>
        <dbReference type="ARBA" id="ARBA00001946"/>
    </source>
</evidence>
<evidence type="ECO:0000259" key="7">
    <source>
        <dbReference type="Pfam" id="PF03828"/>
    </source>
</evidence>
<feature type="region of interest" description="Disordered" evidence="6">
    <location>
        <begin position="1"/>
        <end position="21"/>
    </location>
</feature>
<dbReference type="AlphaFoldDB" id="F0ZP17"/>
<reference evidence="10" key="1">
    <citation type="journal article" date="2011" name="Genome Biol.">
        <title>Comparative genomics of the social amoebae Dictyostelium discoideum and Dictyostelium purpureum.</title>
        <authorList>
            <consortium name="US DOE Joint Genome Institute (JGI-PGF)"/>
            <person name="Sucgang R."/>
            <person name="Kuo A."/>
            <person name="Tian X."/>
            <person name="Salerno W."/>
            <person name="Parikh A."/>
            <person name="Feasley C.L."/>
            <person name="Dalin E."/>
            <person name="Tu H."/>
            <person name="Huang E."/>
            <person name="Barry K."/>
            <person name="Lindquist E."/>
            <person name="Shapiro H."/>
            <person name="Bruce D."/>
            <person name="Schmutz J."/>
            <person name="Salamov A."/>
            <person name="Fey P."/>
            <person name="Gaudet P."/>
            <person name="Anjard C."/>
            <person name="Babu M.M."/>
            <person name="Basu S."/>
            <person name="Bushmanova Y."/>
            <person name="van der Wel H."/>
            <person name="Katoh-Kurasawa M."/>
            <person name="Dinh C."/>
            <person name="Coutinho P.M."/>
            <person name="Saito T."/>
            <person name="Elias M."/>
            <person name="Schaap P."/>
            <person name="Kay R.R."/>
            <person name="Henrissat B."/>
            <person name="Eichinger L."/>
            <person name="Rivero F."/>
            <person name="Putnam N.H."/>
            <person name="West C.M."/>
            <person name="Loomis W.F."/>
            <person name="Chisholm R.L."/>
            <person name="Shaulsky G."/>
            <person name="Strassmann J.E."/>
            <person name="Queller D.C."/>
            <person name="Kuspa A."/>
            <person name="Grigoriev I.V."/>
        </authorList>
    </citation>
    <scope>NUCLEOTIDE SEQUENCE [LARGE SCALE GENOMIC DNA]</scope>
    <source>
        <strain evidence="10">QSDP1</strain>
    </source>
</reference>
<dbReference type="InterPro" id="IPR002058">
    <property type="entry name" value="PAP_assoc"/>
</dbReference>
<keyword evidence="4" id="KW-0479">Metal-binding</keyword>
<dbReference type="PANTHER" id="PTHR12271:SF99">
    <property type="entry name" value="RNA URIDYLYLTRANSFERASE"/>
    <property type="match status" value="1"/>
</dbReference>
<gene>
    <name evidence="9" type="ORF">DICPUDRAFT_35212</name>
</gene>
<dbReference type="InterPro" id="IPR043519">
    <property type="entry name" value="NT_sf"/>
</dbReference>
<name>F0ZP17_DICPU</name>
<dbReference type="InterPro" id="IPR054708">
    <property type="entry name" value="MTPAP-like_central"/>
</dbReference>
<dbReference type="eggNOG" id="KOG2277">
    <property type="taxonomic scope" value="Eukaryota"/>
</dbReference>
<protein>
    <submittedName>
        <fullName evidence="9">Uncharacterized protein</fullName>
    </submittedName>
</protein>
<keyword evidence="3" id="KW-0808">Transferase</keyword>
<dbReference type="OMA" id="SYSITNM"/>
<sequence length="459" mass="54043">MNKRPFNNKQEKKVNKTVTAGSPIDRFLKKSKHTNKTLHNSNNHNYNNNNTHNNNSHNDNHFKKQKTNDNHEISNRKKRREFEKKELITLETLSKDDKELYWRKQNLKILEENKQLLTGKDSKFNNELLKKVKKQNLTDTQLIDLSEKVNMVVEQAKCYRDRTVILRRMDEIKYDRQLIPYGKIEFRIFGSSSVDLALSKSDIDMVMIVEKNLKNNEMRQWVYKMAQVLRFYGMERVQPIPFAKVPIIKFYDPKTQFDCDITLTKDSGNTQVVREFCNHSPSLLPSLVIFLKHWASKHGINDASLGTLSSYSITNMIIHILQLKSRLLPYNQLKESDQSSLEIAETKSKKSELAEILIFFFQYYGYIFNYRYSMINIAEDTKDPINNKKPIENDKNNSDRFSINIGPCKLSYNDMKDLFYIKDCVEGHNVTRCIQRDKLLIIIKEFQRAYINLISGKLP</sequence>
<dbReference type="CDD" id="cd05402">
    <property type="entry name" value="NT_PAP_TUTase"/>
    <property type="match status" value="1"/>
</dbReference>
<comment type="cofactor">
    <cofactor evidence="1">
        <name>Mn(2+)</name>
        <dbReference type="ChEBI" id="CHEBI:29035"/>
    </cofactor>
</comment>
<feature type="domain" description="PAP-associated" evidence="7">
    <location>
        <begin position="353"/>
        <end position="403"/>
    </location>
</feature>
<dbReference type="SUPFAM" id="SSF81301">
    <property type="entry name" value="Nucleotidyltransferase"/>
    <property type="match status" value="1"/>
</dbReference>
<dbReference type="SUPFAM" id="SSF81631">
    <property type="entry name" value="PAP/OAS1 substrate-binding domain"/>
    <property type="match status" value="1"/>
</dbReference>
<evidence type="ECO:0000256" key="6">
    <source>
        <dbReference type="SAM" id="MobiDB-lite"/>
    </source>
</evidence>
<evidence type="ECO:0000256" key="3">
    <source>
        <dbReference type="ARBA" id="ARBA00022679"/>
    </source>
</evidence>
<keyword evidence="5" id="KW-0460">Magnesium</keyword>
<organism evidence="9 10">
    <name type="scientific">Dictyostelium purpureum</name>
    <name type="common">Slime mold</name>
    <dbReference type="NCBI Taxonomy" id="5786"/>
    <lineage>
        <taxon>Eukaryota</taxon>
        <taxon>Amoebozoa</taxon>
        <taxon>Evosea</taxon>
        <taxon>Eumycetozoa</taxon>
        <taxon>Dictyostelia</taxon>
        <taxon>Dictyosteliales</taxon>
        <taxon>Dictyosteliaceae</taxon>
        <taxon>Dictyostelium</taxon>
    </lineage>
</organism>
<evidence type="ECO:0000313" key="9">
    <source>
        <dbReference type="EMBL" id="EGC34319.1"/>
    </source>
</evidence>
<dbReference type="GO" id="GO:0016779">
    <property type="term" value="F:nucleotidyltransferase activity"/>
    <property type="evidence" value="ECO:0000318"/>
    <property type="project" value="GO_Central"/>
</dbReference>
<accession>F0ZP17</accession>
<dbReference type="OrthoDB" id="2274644at2759"/>
<keyword evidence="10" id="KW-1185">Reference proteome</keyword>
<feature type="compositionally biased region" description="Basic and acidic residues" evidence="6">
    <location>
        <begin position="58"/>
        <end position="78"/>
    </location>
</feature>
<dbReference type="GO" id="GO:0046872">
    <property type="term" value="F:metal ion binding"/>
    <property type="evidence" value="ECO:0007669"/>
    <property type="project" value="UniProtKB-KW"/>
</dbReference>
<evidence type="ECO:0000313" key="10">
    <source>
        <dbReference type="Proteomes" id="UP000001064"/>
    </source>
</evidence>
<dbReference type="GeneID" id="10500073"/>
<dbReference type="Proteomes" id="UP000001064">
    <property type="component" value="Unassembled WGS sequence"/>
</dbReference>
<dbReference type="FunCoup" id="F0ZP17">
    <property type="interactions" value="4"/>
</dbReference>
<feature type="region of interest" description="Disordered" evidence="6">
    <location>
        <begin position="34"/>
        <end position="78"/>
    </location>
</feature>
<proteinExistence type="predicted"/>
<dbReference type="InParanoid" id="F0ZP17"/>
<dbReference type="Gene3D" id="1.10.1410.10">
    <property type="match status" value="1"/>
</dbReference>
<dbReference type="Pfam" id="PF03828">
    <property type="entry name" value="PAP_assoc"/>
    <property type="match status" value="1"/>
</dbReference>
<dbReference type="KEGG" id="dpp:DICPUDRAFT_35212"/>
<evidence type="ECO:0000256" key="1">
    <source>
        <dbReference type="ARBA" id="ARBA00001936"/>
    </source>
</evidence>
<dbReference type="Gene3D" id="3.30.460.10">
    <property type="entry name" value="Beta Polymerase, domain 2"/>
    <property type="match status" value="1"/>
</dbReference>
<dbReference type="PANTHER" id="PTHR12271">
    <property type="entry name" value="POLY A POLYMERASE CID PAP -RELATED"/>
    <property type="match status" value="1"/>
</dbReference>
<dbReference type="EMBL" id="GL871102">
    <property type="protein sequence ID" value="EGC34319.1"/>
    <property type="molecule type" value="Genomic_DNA"/>
</dbReference>
<dbReference type="VEuPathDB" id="AmoebaDB:DICPUDRAFT_35212"/>
<dbReference type="GO" id="GO:0031123">
    <property type="term" value="P:RNA 3'-end processing"/>
    <property type="evidence" value="ECO:0000318"/>
    <property type="project" value="GO_Central"/>
</dbReference>
<comment type="cofactor">
    <cofactor evidence="2">
        <name>Mg(2+)</name>
        <dbReference type="ChEBI" id="CHEBI:18420"/>
    </cofactor>
</comment>
<evidence type="ECO:0000256" key="4">
    <source>
        <dbReference type="ARBA" id="ARBA00022723"/>
    </source>
</evidence>
<evidence type="ECO:0000256" key="5">
    <source>
        <dbReference type="ARBA" id="ARBA00022842"/>
    </source>
</evidence>
<dbReference type="RefSeq" id="XP_003289155.1">
    <property type="nucleotide sequence ID" value="XM_003289107.1"/>
</dbReference>
<feature type="domain" description="Poly(A) RNA polymerase mitochondrial-like central palm" evidence="8">
    <location>
        <begin position="159"/>
        <end position="268"/>
    </location>
</feature>
<evidence type="ECO:0000259" key="8">
    <source>
        <dbReference type="Pfam" id="PF22600"/>
    </source>
</evidence>